<dbReference type="SFLD" id="SFLDG01124">
    <property type="entry name" value="C0.1:_RNA_Pol_CTD_Phosphatase"/>
    <property type="match status" value="3"/>
</dbReference>
<evidence type="ECO:0000256" key="6">
    <source>
        <dbReference type="SAM" id="MobiDB-lite"/>
    </source>
</evidence>
<feature type="compositionally biased region" description="Basic residues" evidence="6">
    <location>
        <begin position="638"/>
        <end position="661"/>
    </location>
</feature>
<dbReference type="InterPro" id="IPR040078">
    <property type="entry name" value="RNA_Pol_CTD_Phosphatase"/>
</dbReference>
<dbReference type="InterPro" id="IPR050365">
    <property type="entry name" value="TIM50"/>
</dbReference>
<gene>
    <name evidence="8" type="primary">fcpA</name>
    <name evidence="8" type="ORF">EPI10_019562</name>
</gene>
<dbReference type="Pfam" id="PF03031">
    <property type="entry name" value="NIF"/>
    <property type="match status" value="3"/>
</dbReference>
<evidence type="ECO:0000259" key="7">
    <source>
        <dbReference type="PROSITE" id="PS50969"/>
    </source>
</evidence>
<feature type="active site" description="Proton donor" evidence="4">
    <location>
        <position position="759"/>
    </location>
</feature>
<evidence type="ECO:0000313" key="8">
    <source>
        <dbReference type="EMBL" id="KAA3479002.1"/>
    </source>
</evidence>
<dbReference type="InterPro" id="IPR011948">
    <property type="entry name" value="Dullard_phosphatase"/>
</dbReference>
<feature type="compositionally biased region" description="Polar residues" evidence="6">
    <location>
        <begin position="623"/>
        <end position="633"/>
    </location>
</feature>
<sequence length="936" mass="107605">MSLLSRHLNPTQKSEPIMMLSEKPKEPISKRQQLHHIFHIRRCFSGKKNNNANSITIFASINKSFVKCTHQLTKVLSVLARKATPSCRIKGFEVIEKKDKPQFDYVDVKAVRPALQLQFEPCSFNVLPLPTPFLVLQRNLLPPLGPDKKGTIVLDLDETLVHSRLGPPPPRYDFAVSRVMDGVTIYFYVFKRPGVDEFLEIISKKYEVVVFTAGHKAYASKVIDTLDPTGLISHRFYRDSCKQVRGKFIKDLSEIGRDLRKTVIVDDNPKSYSLQPENGIPIKPFYGDELWDRELMKLAGFFERCDVFQDMRDAVNKRVQLKSSMRYHRLFRCQHLHRVHHPKRRSSSLKTKSFSFISSISKSVHKCQCRILQFFSKLAAGPRRHQCFVILKREEESISSEPNVGPRIKLKFSPSFSAVVPRVTVLKEEERQAEVHLLPPLVSSKKRTVVLDLDETLVHSTTGTPPPNYDFMITPTIEGVTMNFYVLKRPGVDEFLEAISKKYEVVVFTAGLEQYASLLLDVLDPKGLISHRLYRDSCKPLVKRRFAKDLSTIGRDLENVVIVDDNPRSYALQPANAIPIKRFVDDVEDKELEKLLGFFERYCDGFEDMREAVKQYLGGVNNTTKPARTSSPEMVSKITKKRTPPRSIKRHRHHHRRKTSPVKKNGSFSVIASLNKSIKTCRRRIVRLFSRLAHIATPSTAAKRYRNGFQLLKQEQNEEQEEFCGFESNFIVPRALVFERCLLPPLISKTKKTIFLDLDETLVHSSPDPPPDTYDFVVRPSIEGQVMNFYVLKRPGVDFFLEEISKKHEVVVFTAGLKQYASQVLDKLDPKGLISHRLYRDSCKELNGKFVKDLSEMGRDLGRIVIVDDNPNAYSLQPENAVPIRPFVEDSHDRELEKLVQFFRWCERFEDMRVAVKQYFNGGGAADDYGFVQLKL</sequence>
<dbReference type="InterPro" id="IPR004274">
    <property type="entry name" value="FCP1_dom"/>
</dbReference>
<dbReference type="EMBL" id="SMMG02000003">
    <property type="protein sequence ID" value="KAA3479002.1"/>
    <property type="molecule type" value="Genomic_DNA"/>
</dbReference>
<evidence type="ECO:0000256" key="3">
    <source>
        <dbReference type="ARBA" id="ARBA00047761"/>
    </source>
</evidence>
<dbReference type="EC" id="3.1.3.16" evidence="1"/>
<evidence type="ECO:0000313" key="9">
    <source>
        <dbReference type="Proteomes" id="UP000325315"/>
    </source>
</evidence>
<keyword evidence="2" id="KW-0378">Hydrolase</keyword>
<accession>A0A5B6WDQ7</accession>
<dbReference type="Proteomes" id="UP000325315">
    <property type="component" value="Unassembled WGS sequence"/>
</dbReference>
<evidence type="ECO:0000256" key="1">
    <source>
        <dbReference type="ARBA" id="ARBA00013081"/>
    </source>
</evidence>
<dbReference type="SUPFAM" id="SSF56784">
    <property type="entry name" value="HAD-like"/>
    <property type="match status" value="3"/>
</dbReference>
<comment type="caution">
    <text evidence="8">The sequence shown here is derived from an EMBL/GenBank/DDBJ whole genome shotgun (WGS) entry which is preliminary data.</text>
</comment>
<feature type="site" description="Transition state stabilizer" evidence="5">
    <location>
        <position position="814"/>
    </location>
</feature>
<dbReference type="OrthoDB" id="277011at2759"/>
<dbReference type="InterPro" id="IPR036412">
    <property type="entry name" value="HAD-like_sf"/>
</dbReference>
<proteinExistence type="predicted"/>
<comment type="catalytic activity">
    <reaction evidence="3">
        <text>O-phospho-L-seryl-[protein] + H2O = L-seryl-[protein] + phosphate</text>
        <dbReference type="Rhea" id="RHEA:20629"/>
        <dbReference type="Rhea" id="RHEA-COMP:9863"/>
        <dbReference type="Rhea" id="RHEA-COMP:11604"/>
        <dbReference type="ChEBI" id="CHEBI:15377"/>
        <dbReference type="ChEBI" id="CHEBI:29999"/>
        <dbReference type="ChEBI" id="CHEBI:43474"/>
        <dbReference type="ChEBI" id="CHEBI:83421"/>
        <dbReference type="EC" id="3.1.3.16"/>
    </reaction>
</comment>
<dbReference type="NCBIfam" id="TIGR02251">
    <property type="entry name" value="HIF-SF_euk"/>
    <property type="match status" value="3"/>
</dbReference>
<feature type="domain" description="FCP1 homology" evidence="7">
    <location>
        <begin position="145"/>
        <end position="305"/>
    </location>
</feature>
<dbReference type="FunFam" id="3.40.50.1000:FF:000093">
    <property type="entry name" value="NLI interacting factor-like phosphatase family protein"/>
    <property type="match status" value="3"/>
</dbReference>
<organism evidence="8 9">
    <name type="scientific">Gossypium australe</name>
    <dbReference type="NCBI Taxonomy" id="47621"/>
    <lineage>
        <taxon>Eukaryota</taxon>
        <taxon>Viridiplantae</taxon>
        <taxon>Streptophyta</taxon>
        <taxon>Embryophyta</taxon>
        <taxon>Tracheophyta</taxon>
        <taxon>Spermatophyta</taxon>
        <taxon>Magnoliopsida</taxon>
        <taxon>eudicotyledons</taxon>
        <taxon>Gunneridae</taxon>
        <taxon>Pentapetalae</taxon>
        <taxon>rosids</taxon>
        <taxon>malvids</taxon>
        <taxon>Malvales</taxon>
        <taxon>Malvaceae</taxon>
        <taxon>Malvoideae</taxon>
        <taxon>Gossypium</taxon>
    </lineage>
</organism>
<dbReference type="SMART" id="SM00577">
    <property type="entry name" value="CPDc"/>
    <property type="match status" value="3"/>
</dbReference>
<dbReference type="PANTHER" id="PTHR12210">
    <property type="entry name" value="DULLARD PROTEIN PHOSPHATASE"/>
    <property type="match status" value="1"/>
</dbReference>
<evidence type="ECO:0000256" key="5">
    <source>
        <dbReference type="PIRSR" id="PIRSR640078-3"/>
    </source>
</evidence>
<protein>
    <recommendedName>
        <fullName evidence="1">protein-serine/threonine phosphatase</fullName>
        <ecNumber evidence="1">3.1.3.16</ecNumber>
    </recommendedName>
</protein>
<dbReference type="CDD" id="cd07521">
    <property type="entry name" value="HAD_FCP1-like"/>
    <property type="match status" value="3"/>
</dbReference>
<feature type="domain" description="FCP1 homology" evidence="7">
    <location>
        <begin position="442"/>
        <end position="602"/>
    </location>
</feature>
<feature type="active site" description="4-aspartylphosphate intermediate" evidence="4">
    <location>
        <position position="757"/>
    </location>
</feature>
<dbReference type="InterPro" id="IPR023214">
    <property type="entry name" value="HAD_sf"/>
</dbReference>
<evidence type="ECO:0000256" key="2">
    <source>
        <dbReference type="ARBA" id="ARBA00022801"/>
    </source>
</evidence>
<feature type="site" description="Transition state stabilizer" evidence="5">
    <location>
        <position position="852"/>
    </location>
</feature>
<dbReference type="PROSITE" id="PS50969">
    <property type="entry name" value="FCP1"/>
    <property type="match status" value="3"/>
</dbReference>
<name>A0A5B6WDQ7_9ROSI</name>
<evidence type="ECO:0000256" key="4">
    <source>
        <dbReference type="PIRSR" id="PIRSR640078-1"/>
    </source>
</evidence>
<dbReference type="GO" id="GO:0008420">
    <property type="term" value="F:RNA polymerase II CTD heptapeptide repeat phosphatase activity"/>
    <property type="evidence" value="ECO:0007669"/>
    <property type="project" value="InterPro"/>
</dbReference>
<keyword evidence="9" id="KW-1185">Reference proteome</keyword>
<dbReference type="SFLD" id="SFLDS00003">
    <property type="entry name" value="Haloacid_Dehalogenase"/>
    <property type="match status" value="3"/>
</dbReference>
<feature type="domain" description="FCP1 homology" evidence="7">
    <location>
        <begin position="747"/>
        <end position="906"/>
    </location>
</feature>
<dbReference type="Gene3D" id="3.40.50.1000">
    <property type="entry name" value="HAD superfamily/HAD-like"/>
    <property type="match status" value="3"/>
</dbReference>
<dbReference type="AlphaFoldDB" id="A0A5B6WDQ7"/>
<reference evidence="8" key="1">
    <citation type="submission" date="2019-08" db="EMBL/GenBank/DDBJ databases">
        <authorList>
            <person name="Liu F."/>
        </authorList>
    </citation>
    <scope>NUCLEOTIDE SEQUENCE [LARGE SCALE GENOMIC DNA]</scope>
    <source>
        <strain evidence="8">PA1801</strain>
        <tissue evidence="8">Leaf</tissue>
    </source>
</reference>
<feature type="region of interest" description="Disordered" evidence="6">
    <location>
        <begin position="623"/>
        <end position="662"/>
    </location>
</feature>